<comment type="subcellular location">
    <subcellularLocation>
        <location evidence="10">Cytoplasm</location>
    </subcellularLocation>
</comment>
<dbReference type="InterPro" id="IPR008210">
    <property type="entry name" value="PEP_carboxykinase_N"/>
</dbReference>
<name>A0A1C1YUR8_9HYPH</name>
<dbReference type="GO" id="GO:0016301">
    <property type="term" value="F:kinase activity"/>
    <property type="evidence" value="ECO:0007669"/>
    <property type="project" value="UniProtKB-KW"/>
</dbReference>
<dbReference type="STRING" id="1480615.AWJ14_15480"/>
<dbReference type="SUPFAM" id="SSF68923">
    <property type="entry name" value="PEP carboxykinase N-terminal domain"/>
    <property type="match status" value="1"/>
</dbReference>
<keyword evidence="10" id="KW-0963">Cytoplasm</keyword>
<accession>A0A1C1YUR8</accession>
<evidence type="ECO:0000256" key="9">
    <source>
        <dbReference type="ARBA" id="ARBA00047371"/>
    </source>
</evidence>
<evidence type="ECO:0000256" key="7">
    <source>
        <dbReference type="ARBA" id="ARBA00022840"/>
    </source>
</evidence>
<keyword evidence="6 10" id="KW-0210">Decarboxylase</keyword>
<keyword evidence="11" id="KW-0418">Kinase</keyword>
<dbReference type="NCBIfam" id="NF006821">
    <property type="entry name" value="PRK09344.1-3"/>
    <property type="match status" value="1"/>
</dbReference>
<keyword evidence="12" id="KW-1185">Reference proteome</keyword>
<dbReference type="PANTHER" id="PTHR30031">
    <property type="entry name" value="PHOSPHOENOLPYRUVATE CARBOXYKINASE ATP"/>
    <property type="match status" value="1"/>
</dbReference>
<dbReference type="HAMAP" id="MF_00453">
    <property type="entry name" value="PEPCK_ATP"/>
    <property type="match status" value="1"/>
</dbReference>
<dbReference type="Pfam" id="PF01293">
    <property type="entry name" value="PEPCK_ATP"/>
    <property type="match status" value="1"/>
</dbReference>
<comment type="function">
    <text evidence="10">Involved in the gluconeogenesis. Catalyzes the conversion of oxaloacetate (OAA) to phosphoenolpyruvate (PEP) through direct phosphoryl transfer between the nucleoside triphosphate and OAA.</text>
</comment>
<dbReference type="OrthoDB" id="9806325at2"/>
<evidence type="ECO:0000256" key="2">
    <source>
        <dbReference type="ARBA" id="ARBA00006052"/>
    </source>
</evidence>
<proteinExistence type="inferred from homology"/>
<comment type="similarity">
    <text evidence="2 10">Belongs to the phosphoenolpyruvate carboxykinase (ATP) family.</text>
</comment>
<feature type="binding site" evidence="10">
    <location>
        <position position="294"/>
    </location>
    <ligand>
        <name>ATP</name>
        <dbReference type="ChEBI" id="CHEBI:30616"/>
    </ligand>
</feature>
<dbReference type="GO" id="GO:0046872">
    <property type="term" value="F:metal ion binding"/>
    <property type="evidence" value="ECO:0007669"/>
    <property type="project" value="UniProtKB-KW"/>
</dbReference>
<dbReference type="GO" id="GO:0004612">
    <property type="term" value="F:phosphoenolpyruvate carboxykinase (ATP) activity"/>
    <property type="evidence" value="ECO:0007669"/>
    <property type="project" value="UniProtKB-UniRule"/>
</dbReference>
<evidence type="ECO:0000256" key="5">
    <source>
        <dbReference type="ARBA" id="ARBA00022741"/>
    </source>
</evidence>
<gene>
    <name evidence="10" type="primary">pckA</name>
    <name evidence="11" type="ORF">AWJ14_15480</name>
</gene>
<keyword evidence="5 10" id="KW-0547">Nucleotide-binding</keyword>
<dbReference type="PIRSF" id="PIRSF006294">
    <property type="entry name" value="PEP_crbxkin"/>
    <property type="match status" value="1"/>
</dbReference>
<evidence type="ECO:0000256" key="10">
    <source>
        <dbReference type="HAMAP-Rule" id="MF_00453"/>
    </source>
</evidence>
<dbReference type="PANTHER" id="PTHR30031:SF0">
    <property type="entry name" value="PHOSPHOENOLPYRUVATE CARBOXYKINASE (ATP)"/>
    <property type="match status" value="1"/>
</dbReference>
<dbReference type="CDD" id="cd00484">
    <property type="entry name" value="PEPCK_ATP"/>
    <property type="match status" value="1"/>
</dbReference>
<dbReference type="Gene3D" id="3.90.228.20">
    <property type="match status" value="1"/>
</dbReference>
<feature type="binding site" evidence="10">
    <location>
        <position position="266"/>
    </location>
    <ligand>
        <name>Mn(2+)</name>
        <dbReference type="ChEBI" id="CHEBI:29035"/>
    </ligand>
</feature>
<comment type="cofactor">
    <cofactor evidence="10">
        <name>Mn(2+)</name>
        <dbReference type="ChEBI" id="CHEBI:29035"/>
    </cofactor>
    <text evidence="10">Binds 1 Mn(2+) ion per subunit.</text>
</comment>
<dbReference type="NCBIfam" id="TIGR00224">
    <property type="entry name" value="pckA"/>
    <property type="match status" value="1"/>
</dbReference>
<dbReference type="NCBIfam" id="NF006820">
    <property type="entry name" value="PRK09344.1-2"/>
    <property type="match status" value="1"/>
</dbReference>
<keyword evidence="8 10" id="KW-0456">Lyase</keyword>
<feature type="binding site" evidence="10">
    <location>
        <begin position="245"/>
        <end position="253"/>
    </location>
    <ligand>
        <name>ATP</name>
        <dbReference type="ChEBI" id="CHEBI:30616"/>
    </ligand>
</feature>
<dbReference type="EC" id="4.1.1.49" evidence="3 10"/>
<keyword evidence="11" id="KW-0670">Pyruvate</keyword>
<feature type="binding site" evidence="10">
    <location>
        <position position="62"/>
    </location>
    <ligand>
        <name>substrate</name>
    </ligand>
</feature>
<evidence type="ECO:0000256" key="1">
    <source>
        <dbReference type="ARBA" id="ARBA00004742"/>
    </source>
</evidence>
<dbReference type="GO" id="GO:0005524">
    <property type="term" value="F:ATP binding"/>
    <property type="evidence" value="ECO:0007669"/>
    <property type="project" value="UniProtKB-UniRule"/>
</dbReference>
<dbReference type="RefSeq" id="WP_066179277.1">
    <property type="nucleotide sequence ID" value="NZ_LQZT01000017.1"/>
</dbReference>
<keyword evidence="7 10" id="KW-0067">ATP-binding</keyword>
<dbReference type="Gene3D" id="2.170.8.10">
    <property type="entry name" value="Phosphoenolpyruvate Carboxykinase, domain 2"/>
    <property type="match status" value="1"/>
</dbReference>
<dbReference type="AlphaFoldDB" id="A0A1C1YUR8"/>
<evidence type="ECO:0000313" key="12">
    <source>
        <dbReference type="Proteomes" id="UP000094795"/>
    </source>
</evidence>
<dbReference type="InterPro" id="IPR001272">
    <property type="entry name" value="PEP_carboxykinase_ATP"/>
</dbReference>
<reference evidence="11 12" key="1">
    <citation type="submission" date="2015-12" db="EMBL/GenBank/DDBJ databases">
        <authorList>
            <person name="Shamseldin A."/>
            <person name="Moawad H."/>
            <person name="Abd El-Rahim W.M."/>
            <person name="Sadowsky M.J."/>
        </authorList>
    </citation>
    <scope>NUCLEOTIDE SEQUENCE [LARGE SCALE GENOMIC DNA]</scope>
    <source>
        <strain evidence="11 12">JC234</strain>
    </source>
</reference>
<feature type="binding site" evidence="10">
    <location>
        <position position="331"/>
    </location>
    <ligand>
        <name>ATP</name>
        <dbReference type="ChEBI" id="CHEBI:30616"/>
    </ligand>
</feature>
<dbReference type="EMBL" id="LQZT01000017">
    <property type="protein sequence ID" value="OCW57311.1"/>
    <property type="molecule type" value="Genomic_DNA"/>
</dbReference>
<feature type="binding site" evidence="10">
    <location>
        <position position="210"/>
    </location>
    <ligand>
        <name>ATP</name>
        <dbReference type="ChEBI" id="CHEBI:30616"/>
    </ligand>
</feature>
<dbReference type="InterPro" id="IPR015994">
    <property type="entry name" value="PEPCK_ATP_CS"/>
</dbReference>
<evidence type="ECO:0000256" key="3">
    <source>
        <dbReference type="ARBA" id="ARBA00012363"/>
    </source>
</evidence>
<evidence type="ECO:0000256" key="8">
    <source>
        <dbReference type="ARBA" id="ARBA00023239"/>
    </source>
</evidence>
<comment type="caution">
    <text evidence="11">The sequence shown here is derived from an EMBL/GenBank/DDBJ whole genome shotgun (WGS) entry which is preliminary data.</text>
</comment>
<dbReference type="PROSITE" id="PS00532">
    <property type="entry name" value="PEPCK_ATP"/>
    <property type="match status" value="1"/>
</dbReference>
<dbReference type="UniPathway" id="UPA00138"/>
<feature type="binding site" evidence="10">
    <location>
        <position position="229"/>
    </location>
    <ligand>
        <name>Mn(2+)</name>
        <dbReference type="ChEBI" id="CHEBI:29035"/>
    </ligand>
</feature>
<comment type="pathway">
    <text evidence="1 10">Carbohydrate biosynthesis; gluconeogenesis.</text>
</comment>
<evidence type="ECO:0000256" key="6">
    <source>
        <dbReference type="ARBA" id="ARBA00022793"/>
    </source>
</evidence>
<feature type="binding site" evidence="10">
    <location>
        <position position="456"/>
    </location>
    <ligand>
        <name>ATP</name>
        <dbReference type="ChEBI" id="CHEBI:30616"/>
    </ligand>
</feature>
<keyword evidence="10" id="KW-0479">Metal-binding</keyword>
<sequence>MSKDLGVFNPSSAIGQSGLSTSGVVRYNTCEAELVELAVTRGEACLTAQGALRALTGQHTGRSAKDKFIVCDATTQDKIWWDNNNAMTPEAFDVLHDEAFDVLHADMLAHAQDKDLFVQDLVGGADQHYALNARIVTAYAWHALFIRNMLIRPEQAALESFTPELTILNLPSFRADPARHGCRTETVIAVNFVKGLVLIGGTSYAGEIKKSVFTALNYKLPPEGVMPMHCSANVGTEDDTAIFFGLSGTGKTTLSADPKRTLIGDDEHGWGKNGVFNFEGGCYAKTIRLSAEAEPEIYATTQRFGTVLENVVLDDRRNPDFDDGSLTENTRCAYPLHFIPNASATGLAGHPKSIIMLTADAFGVMPPIAKLSPEQAMYHFLSGYTAKVAGTEKGVTEPEATFSTCFGAPFMPRHPSEYGDLLRKLIHDHQVNCWLVNTGWTGGAYGQGRRMPIKVTRTLLSAALDGSLQNVDFRADPNFGFAVPVSVEGIDDAILDPRSTWTDAAAYDASATHLVSMFIENFAKFEAHVDAAVLEAAPGLKTAAA</sequence>
<keyword evidence="10" id="KW-0464">Manganese</keyword>
<feature type="binding site" evidence="10">
    <location>
        <position position="210"/>
    </location>
    <ligand>
        <name>Mn(2+)</name>
        <dbReference type="ChEBI" id="CHEBI:29035"/>
    </ligand>
</feature>
<dbReference type="Gene3D" id="3.40.449.10">
    <property type="entry name" value="Phosphoenolpyruvate Carboxykinase, domain 1"/>
    <property type="match status" value="1"/>
</dbReference>
<dbReference type="GO" id="GO:0005829">
    <property type="term" value="C:cytosol"/>
    <property type="evidence" value="ECO:0007669"/>
    <property type="project" value="TreeGrafter"/>
</dbReference>
<dbReference type="GO" id="GO:0006094">
    <property type="term" value="P:gluconeogenesis"/>
    <property type="evidence" value="ECO:0007669"/>
    <property type="project" value="UniProtKB-UniRule"/>
</dbReference>
<feature type="binding site" evidence="10">
    <location>
        <position position="331"/>
    </location>
    <ligand>
        <name>substrate</name>
    </ligand>
</feature>
<keyword evidence="11" id="KW-0808">Transferase</keyword>
<comment type="caution">
    <text evidence="10">Lacks conserved residue(s) required for the propagation of feature annotation.</text>
</comment>
<feature type="binding site" evidence="10">
    <location>
        <position position="204"/>
    </location>
    <ligand>
        <name>substrate</name>
    </ligand>
</feature>
<feature type="binding site" evidence="10">
    <location>
        <position position="229"/>
    </location>
    <ligand>
        <name>ATP</name>
        <dbReference type="ChEBI" id="CHEBI:30616"/>
    </ligand>
</feature>
<evidence type="ECO:0000313" key="11">
    <source>
        <dbReference type="EMBL" id="OCW57311.1"/>
    </source>
</evidence>
<feature type="binding site" evidence="10">
    <location>
        <position position="210"/>
    </location>
    <ligand>
        <name>substrate</name>
    </ligand>
</feature>
<organism evidence="11 12">
    <name type="scientific">Hoeflea olei</name>
    <dbReference type="NCBI Taxonomy" id="1480615"/>
    <lineage>
        <taxon>Bacteria</taxon>
        <taxon>Pseudomonadati</taxon>
        <taxon>Pseudomonadota</taxon>
        <taxon>Alphaproteobacteria</taxon>
        <taxon>Hyphomicrobiales</taxon>
        <taxon>Rhizobiaceae</taxon>
        <taxon>Hoeflea</taxon>
    </lineage>
</organism>
<protein>
    <recommendedName>
        <fullName evidence="3 10">Phosphoenolpyruvate carboxykinase (ATP)</fullName>
        <shortName evidence="10">PCK</shortName>
        <shortName evidence="10">PEP carboxykinase</shortName>
        <shortName evidence="10">PEPCK</shortName>
        <ecNumber evidence="3 10">4.1.1.49</ecNumber>
    </recommendedName>
</protein>
<dbReference type="NCBIfam" id="NF006822">
    <property type="entry name" value="PRK09344.1-4"/>
    <property type="match status" value="1"/>
</dbReference>
<dbReference type="InterPro" id="IPR013035">
    <property type="entry name" value="PEP_carboxykinase_C"/>
</dbReference>
<evidence type="ECO:0000256" key="4">
    <source>
        <dbReference type="ARBA" id="ARBA00022432"/>
    </source>
</evidence>
<keyword evidence="4 10" id="KW-0312">Gluconeogenesis</keyword>
<dbReference type="SUPFAM" id="SSF53795">
    <property type="entry name" value="PEP carboxykinase-like"/>
    <property type="match status" value="1"/>
</dbReference>
<comment type="catalytic activity">
    <reaction evidence="9 10">
        <text>oxaloacetate + ATP = phosphoenolpyruvate + ADP + CO2</text>
        <dbReference type="Rhea" id="RHEA:18617"/>
        <dbReference type="ChEBI" id="CHEBI:16452"/>
        <dbReference type="ChEBI" id="CHEBI:16526"/>
        <dbReference type="ChEBI" id="CHEBI:30616"/>
        <dbReference type="ChEBI" id="CHEBI:58702"/>
        <dbReference type="ChEBI" id="CHEBI:456216"/>
        <dbReference type="EC" id="4.1.1.49"/>
    </reaction>
</comment>
<dbReference type="Proteomes" id="UP000094795">
    <property type="component" value="Unassembled WGS sequence"/>
</dbReference>